<organism evidence="1 2">
    <name type="scientific">Cytobacillus solani</name>
    <dbReference type="NCBI Taxonomy" id="1637975"/>
    <lineage>
        <taxon>Bacteria</taxon>
        <taxon>Bacillati</taxon>
        <taxon>Bacillota</taxon>
        <taxon>Bacilli</taxon>
        <taxon>Bacillales</taxon>
        <taxon>Bacillaceae</taxon>
        <taxon>Cytobacillus</taxon>
    </lineage>
</organism>
<dbReference type="AlphaFoldDB" id="A0A0Q3QPH0"/>
<comment type="caution">
    <text evidence="1">The sequence shown here is derived from an EMBL/GenBank/DDBJ whole genome shotgun (WGS) entry which is preliminary data.</text>
</comment>
<sequence>MAMGFGRKNTEEVKLEEVKVWECTSEKCNCWIRDNFKSSQTPACPICKSEMRETTKELQVVNNNSIYANS</sequence>
<dbReference type="Pfam" id="PF14169">
    <property type="entry name" value="YdjO"/>
    <property type="match status" value="1"/>
</dbReference>
<evidence type="ECO:0000313" key="2">
    <source>
        <dbReference type="Proteomes" id="UP000050996"/>
    </source>
</evidence>
<accession>A0A0Q3QPH0</accession>
<keyword evidence="2" id="KW-1185">Reference proteome</keyword>
<dbReference type="STRING" id="1637975.AN957_16795"/>
<gene>
    <name evidence="1" type="ORF">AN957_16795</name>
</gene>
<evidence type="ECO:0000313" key="1">
    <source>
        <dbReference type="EMBL" id="KQL20057.1"/>
    </source>
</evidence>
<dbReference type="PATRIC" id="fig|1637975.4.peg.3278"/>
<protein>
    <submittedName>
        <fullName evidence="1">Cold-shock protein</fullName>
    </submittedName>
</protein>
<dbReference type="EMBL" id="LJIX01000006">
    <property type="protein sequence ID" value="KQL20057.1"/>
    <property type="molecule type" value="Genomic_DNA"/>
</dbReference>
<name>A0A0Q3QPH0_9BACI</name>
<dbReference type="Proteomes" id="UP000050996">
    <property type="component" value="Unassembled WGS sequence"/>
</dbReference>
<proteinExistence type="predicted"/>
<dbReference type="InterPro" id="IPR025916">
    <property type="entry name" value="YdjO"/>
</dbReference>
<dbReference type="RefSeq" id="WP_053476594.1">
    <property type="nucleotide sequence ID" value="NZ_CP041305.1"/>
</dbReference>
<reference evidence="1 2" key="1">
    <citation type="submission" date="2015-09" db="EMBL/GenBank/DDBJ databases">
        <title>Genome sequencing project for genomic taxonomy and phylogenomics of Bacillus-like bacteria.</title>
        <authorList>
            <person name="Liu B."/>
            <person name="Wang J."/>
            <person name="Zhu Y."/>
            <person name="Liu G."/>
            <person name="Chen Q."/>
            <person name="Chen Z."/>
            <person name="Lan J."/>
            <person name="Che J."/>
            <person name="Ge C."/>
            <person name="Shi H."/>
            <person name="Pan Z."/>
            <person name="Liu X."/>
        </authorList>
    </citation>
    <scope>NUCLEOTIDE SEQUENCE [LARGE SCALE GENOMIC DNA]</scope>
    <source>
        <strain evidence="1 2">FJAT-18043</strain>
    </source>
</reference>